<dbReference type="InterPro" id="IPR036291">
    <property type="entry name" value="NAD(P)-bd_dom_sf"/>
</dbReference>
<proteinExistence type="predicted"/>
<accession>A0A7W8Q1V7</accession>
<dbReference type="Gene3D" id="3.40.50.720">
    <property type="entry name" value="NAD(P)-binding Rossmann-like Domain"/>
    <property type="match status" value="1"/>
</dbReference>
<keyword evidence="2" id="KW-1185">Reference proteome</keyword>
<comment type="caution">
    <text evidence="1">The sequence shown here is derived from an EMBL/GenBank/DDBJ whole genome shotgun (WGS) entry which is preliminary data.</text>
</comment>
<dbReference type="EMBL" id="JACHDD010000001">
    <property type="protein sequence ID" value="MBB5422149.1"/>
    <property type="molecule type" value="Genomic_DNA"/>
</dbReference>
<dbReference type="SUPFAM" id="SSF51735">
    <property type="entry name" value="NAD(P)-binding Rossmann-fold domains"/>
    <property type="match status" value="1"/>
</dbReference>
<dbReference type="InterPro" id="IPR002347">
    <property type="entry name" value="SDR_fam"/>
</dbReference>
<protein>
    <submittedName>
        <fullName evidence="1">NAD(P)-dependent dehydrogenase (Short-subunit alcohol dehydrogenase family)</fullName>
    </submittedName>
</protein>
<dbReference type="Pfam" id="PF13561">
    <property type="entry name" value="adh_short_C2"/>
    <property type="match status" value="1"/>
</dbReference>
<dbReference type="Proteomes" id="UP000592780">
    <property type="component" value="Unassembled WGS sequence"/>
</dbReference>
<organism evidence="1 2">
    <name type="scientific">Paraburkholderia atlantica</name>
    <dbReference type="NCBI Taxonomy" id="2654982"/>
    <lineage>
        <taxon>Bacteria</taxon>
        <taxon>Pseudomonadati</taxon>
        <taxon>Pseudomonadota</taxon>
        <taxon>Betaproteobacteria</taxon>
        <taxon>Burkholderiales</taxon>
        <taxon>Burkholderiaceae</taxon>
        <taxon>Paraburkholderia</taxon>
    </lineage>
</organism>
<sequence>MLLKRFGEATEIAKAVLFLASDDSSFTTGAEFVVDGGLSDASTIPGNFRVT</sequence>
<reference evidence="1 2" key="1">
    <citation type="submission" date="2020-08" db="EMBL/GenBank/DDBJ databases">
        <title>Genomic Encyclopedia of Type Strains, Phase IV (KMG-V): Genome sequencing to study the core and pangenomes of soil and plant-associated prokaryotes.</title>
        <authorList>
            <person name="Whitman W."/>
        </authorList>
    </citation>
    <scope>NUCLEOTIDE SEQUENCE [LARGE SCALE GENOMIC DNA]</scope>
    <source>
        <strain evidence="1 2">JPY158</strain>
    </source>
</reference>
<dbReference type="AlphaFoldDB" id="A0A7W8Q1V7"/>
<gene>
    <name evidence="1" type="ORF">HDG40_000290</name>
</gene>
<name>A0A7W8Q1V7_PARAM</name>
<evidence type="ECO:0000313" key="2">
    <source>
        <dbReference type="Proteomes" id="UP000592780"/>
    </source>
</evidence>
<evidence type="ECO:0000313" key="1">
    <source>
        <dbReference type="EMBL" id="MBB5422149.1"/>
    </source>
</evidence>